<accession>A0A2S6MV85</accession>
<evidence type="ECO:0000259" key="5">
    <source>
        <dbReference type="Pfam" id="PF02775"/>
    </source>
</evidence>
<dbReference type="Gene3D" id="3.40.50.970">
    <property type="match status" value="2"/>
</dbReference>
<protein>
    <submittedName>
        <fullName evidence="7">Benzoylformate decarboxylase</fullName>
    </submittedName>
</protein>
<gene>
    <name evidence="7" type="ORF">CCS01_30475</name>
</gene>
<keyword evidence="8" id="KW-1185">Reference proteome</keyword>
<feature type="domain" description="Thiamine pyrophosphate enzyme N-terminal TPP-binding" evidence="6">
    <location>
        <begin position="14"/>
        <end position="115"/>
    </location>
</feature>
<dbReference type="GO" id="GO:0003984">
    <property type="term" value="F:acetolactate synthase activity"/>
    <property type="evidence" value="ECO:0007669"/>
    <property type="project" value="TreeGrafter"/>
</dbReference>
<dbReference type="InterPro" id="IPR012001">
    <property type="entry name" value="Thiamin_PyroP_enz_TPP-bd_dom"/>
</dbReference>
<keyword evidence="2 3" id="KW-0786">Thiamine pyrophosphate</keyword>
<dbReference type="Gene3D" id="3.40.50.1220">
    <property type="entry name" value="TPP-binding domain"/>
    <property type="match status" value="1"/>
</dbReference>
<dbReference type="Proteomes" id="UP000239724">
    <property type="component" value="Unassembled WGS sequence"/>
</dbReference>
<evidence type="ECO:0000313" key="8">
    <source>
        <dbReference type="Proteomes" id="UP000239724"/>
    </source>
</evidence>
<dbReference type="SUPFAM" id="SSF52467">
    <property type="entry name" value="DHS-like NAD/FAD-binding domain"/>
    <property type="match status" value="1"/>
</dbReference>
<dbReference type="Pfam" id="PF02776">
    <property type="entry name" value="TPP_enzyme_N"/>
    <property type="match status" value="1"/>
</dbReference>
<proteinExistence type="inferred from homology"/>
<dbReference type="OrthoDB" id="9773408at2"/>
<evidence type="ECO:0000259" key="4">
    <source>
        <dbReference type="Pfam" id="PF00205"/>
    </source>
</evidence>
<sequence length="541" mass="56879">MNASTTPPRRDTVTVRQATLDLLRSLDMTTVFGNPGSTELPFLGGWPNDFRYVLGLQEASVVAMADGYARATGRAALCNLHSAAGVGHALGNIFNACRNQAPVVITAGQQARSLLPLRPFLGAADAASFPKPYVKWSSEPARAEDVPGALAHAAHVAMQPPRGPTFVSIPVDDWAVQTTPMTPRAVSRRIAPDPALVETAARALDAAQRPVLVIGPEVDQDGAGDAAVALAERLRAPVWTAPFSCRLGFLEDHPLFAGFLAAAPDAVSDALMGYDCILVLGAPVFTFHVAGDCPLFRSAIPLFQVSADADAIACAGMGTGIIGSLDLAVPALAARVHPVTGRALPPPRPRPAPPAASEPMAADYLMHTLSQVLPDDAVLVEEAPSHRPAMQAHLPMRRWGSFYTMASGGLGYSLPASVGVALAQPRRPVVCLIGDGSMMYSVQALWTAVQHRLKVVVVVINNGGYGAMRSFSRVMRVRNVPGIELPGLDFVGLAASMGCPGVRVRAPEELADGLRAAFRAEGPRLVEVVVDAAIPHLYSEA</sequence>
<evidence type="ECO:0000259" key="6">
    <source>
        <dbReference type="Pfam" id="PF02776"/>
    </source>
</evidence>
<evidence type="ECO:0000313" key="7">
    <source>
        <dbReference type="EMBL" id="PPQ26285.1"/>
    </source>
</evidence>
<feature type="domain" description="Thiamine pyrophosphate enzyme central" evidence="4">
    <location>
        <begin position="197"/>
        <end position="329"/>
    </location>
</feature>
<dbReference type="NCBIfam" id="NF005485">
    <property type="entry name" value="PRK07092.1"/>
    <property type="match status" value="1"/>
</dbReference>
<organism evidence="7 8">
    <name type="scientific">Rhodopila globiformis</name>
    <name type="common">Rhodopseudomonas globiformis</name>
    <dbReference type="NCBI Taxonomy" id="1071"/>
    <lineage>
        <taxon>Bacteria</taxon>
        <taxon>Pseudomonadati</taxon>
        <taxon>Pseudomonadota</taxon>
        <taxon>Alphaproteobacteria</taxon>
        <taxon>Acetobacterales</taxon>
        <taxon>Acetobacteraceae</taxon>
        <taxon>Rhodopila</taxon>
    </lineage>
</organism>
<dbReference type="CDD" id="cd07035">
    <property type="entry name" value="TPP_PYR_POX_like"/>
    <property type="match status" value="1"/>
</dbReference>
<dbReference type="InterPro" id="IPR012000">
    <property type="entry name" value="Thiamin_PyroP_enz_cen_dom"/>
</dbReference>
<reference evidence="7 8" key="1">
    <citation type="journal article" date="2018" name="Arch. Microbiol.">
        <title>New insights into the metabolic potential of the phototrophic purple bacterium Rhodopila globiformis DSM 161(T) from its draft genome sequence and evidence for a vanadium-dependent nitrogenase.</title>
        <authorList>
            <person name="Imhoff J.F."/>
            <person name="Rahn T."/>
            <person name="Kunzel S."/>
            <person name="Neulinger S.C."/>
        </authorList>
    </citation>
    <scope>NUCLEOTIDE SEQUENCE [LARGE SCALE GENOMIC DNA]</scope>
    <source>
        <strain evidence="7 8">DSM 161</strain>
    </source>
</reference>
<dbReference type="GO" id="GO:0030976">
    <property type="term" value="F:thiamine pyrophosphate binding"/>
    <property type="evidence" value="ECO:0007669"/>
    <property type="project" value="InterPro"/>
</dbReference>
<dbReference type="InterPro" id="IPR029035">
    <property type="entry name" value="DHS-like_NAD/FAD-binding_dom"/>
</dbReference>
<evidence type="ECO:0000256" key="3">
    <source>
        <dbReference type="RuleBase" id="RU362132"/>
    </source>
</evidence>
<dbReference type="GO" id="GO:0019752">
    <property type="term" value="P:carboxylic acid metabolic process"/>
    <property type="evidence" value="ECO:0007669"/>
    <property type="project" value="UniProtKB-ARBA"/>
</dbReference>
<dbReference type="Pfam" id="PF02775">
    <property type="entry name" value="TPP_enzyme_C"/>
    <property type="match status" value="1"/>
</dbReference>
<dbReference type="Pfam" id="PF00205">
    <property type="entry name" value="TPP_enzyme_M"/>
    <property type="match status" value="1"/>
</dbReference>
<dbReference type="CDD" id="cd02002">
    <property type="entry name" value="TPP_BFDC"/>
    <property type="match status" value="1"/>
</dbReference>
<dbReference type="SUPFAM" id="SSF52518">
    <property type="entry name" value="Thiamin diphosphate-binding fold (THDP-binding)"/>
    <property type="match status" value="2"/>
</dbReference>
<dbReference type="PANTHER" id="PTHR18968">
    <property type="entry name" value="THIAMINE PYROPHOSPHATE ENZYMES"/>
    <property type="match status" value="1"/>
</dbReference>
<feature type="domain" description="Thiamine pyrophosphate enzyme TPP-binding" evidence="5">
    <location>
        <begin position="389"/>
        <end position="528"/>
    </location>
</feature>
<dbReference type="InterPro" id="IPR011766">
    <property type="entry name" value="TPP_enzyme_TPP-bd"/>
</dbReference>
<dbReference type="AlphaFoldDB" id="A0A2S6MV85"/>
<dbReference type="PANTHER" id="PTHR18968:SF133">
    <property type="entry name" value="BENZOYLFORMATE DECARBOXYLASE"/>
    <property type="match status" value="1"/>
</dbReference>
<dbReference type="GO" id="GO:0050660">
    <property type="term" value="F:flavin adenine dinucleotide binding"/>
    <property type="evidence" value="ECO:0007669"/>
    <property type="project" value="TreeGrafter"/>
</dbReference>
<dbReference type="RefSeq" id="WP_104522841.1">
    <property type="nucleotide sequence ID" value="NZ_NHRY01000271.1"/>
</dbReference>
<dbReference type="InterPro" id="IPR000399">
    <property type="entry name" value="TPP-bd_CS"/>
</dbReference>
<name>A0A2S6MV85_RHOGL</name>
<dbReference type="InterPro" id="IPR045229">
    <property type="entry name" value="TPP_enz"/>
</dbReference>
<comment type="similarity">
    <text evidence="1 3">Belongs to the TPP enzyme family.</text>
</comment>
<evidence type="ECO:0000256" key="2">
    <source>
        <dbReference type="ARBA" id="ARBA00023052"/>
    </source>
</evidence>
<comment type="caution">
    <text evidence="7">The sequence shown here is derived from an EMBL/GenBank/DDBJ whole genome shotgun (WGS) entry which is preliminary data.</text>
</comment>
<dbReference type="GO" id="GO:0000287">
    <property type="term" value="F:magnesium ion binding"/>
    <property type="evidence" value="ECO:0007669"/>
    <property type="project" value="InterPro"/>
</dbReference>
<dbReference type="InterPro" id="IPR029061">
    <property type="entry name" value="THDP-binding"/>
</dbReference>
<dbReference type="PROSITE" id="PS00187">
    <property type="entry name" value="TPP_ENZYMES"/>
    <property type="match status" value="1"/>
</dbReference>
<evidence type="ECO:0000256" key="1">
    <source>
        <dbReference type="ARBA" id="ARBA00007812"/>
    </source>
</evidence>
<dbReference type="EMBL" id="NHRY01000271">
    <property type="protein sequence ID" value="PPQ26285.1"/>
    <property type="molecule type" value="Genomic_DNA"/>
</dbReference>